<dbReference type="Gene3D" id="3.40.50.300">
    <property type="entry name" value="P-loop containing nucleotide triphosphate hydrolases"/>
    <property type="match status" value="2"/>
</dbReference>
<dbReference type="STRING" id="35722.A0A0B7N006"/>
<evidence type="ECO:0000256" key="3">
    <source>
        <dbReference type="RuleBase" id="RU003651"/>
    </source>
</evidence>
<accession>A0A0B7N006</accession>
<dbReference type="PROSITE" id="PS00674">
    <property type="entry name" value="AAA"/>
    <property type="match status" value="1"/>
</dbReference>
<evidence type="ECO:0000313" key="6">
    <source>
        <dbReference type="Proteomes" id="UP000054107"/>
    </source>
</evidence>
<keyword evidence="6" id="KW-1185">Reference proteome</keyword>
<dbReference type="InterPro" id="IPR003960">
    <property type="entry name" value="ATPase_AAA_CS"/>
</dbReference>
<evidence type="ECO:0000259" key="4">
    <source>
        <dbReference type="SMART" id="SM00382"/>
    </source>
</evidence>
<dbReference type="InterPro" id="IPR003959">
    <property type="entry name" value="ATPase_AAA_core"/>
</dbReference>
<dbReference type="AlphaFoldDB" id="A0A0B7N006"/>
<keyword evidence="1 3" id="KW-0547">Nucleotide-binding</keyword>
<dbReference type="GO" id="GO:0005524">
    <property type="term" value="F:ATP binding"/>
    <property type="evidence" value="ECO:0007669"/>
    <property type="project" value="UniProtKB-KW"/>
</dbReference>
<dbReference type="Pfam" id="PF17862">
    <property type="entry name" value="AAA_lid_3"/>
    <property type="match status" value="1"/>
</dbReference>
<sequence>MAQKGRFFLENQAQAKPSWQKQLLYSNLPYYILNGPDVFQTEEGVSETKLLRFFHQTKNHSMSIVILDEIDMIAGNWTSKKSDLDMRLSSMLMSCIDNLQNAYVIGITSRLHAIEPAFLRSGRLDDIQEIVINSPQQRYDILDIITKRNTANSSNQECNALTTLVDLPFISDLEKGGILRQVSRLAHGFVPSDLQSLTSQVVFSLVKQQDNITTLAHFRQALTIVKPSNLNEYSSKIPDIKFRDLYGIDDIIQEIKTSVIQPFHHPEKYIELGISPPKGILIYGPTGVGKTMLCSALASEAGVNFMLVESSQIRSKVVGESEKGIAKLFAQARANSPCILFIDQIDMLLPKRGTSLSSENTSDRIVTGFLTEMDGLLTKSRSKGAHIDLLVVAATNRIETIDPAVLRPGRFDEHIYIPLPDDKKRLQIIQGISSRMPIDLDSNQLNNLVKKTINWSGAQLDNLFREAAMASLRESVQNTRIKFSHVLASM</sequence>
<dbReference type="Pfam" id="PF00004">
    <property type="entry name" value="AAA"/>
    <property type="match status" value="2"/>
</dbReference>
<reference evidence="5 6" key="1">
    <citation type="submission" date="2014-09" db="EMBL/GenBank/DDBJ databases">
        <authorList>
            <person name="Ellenberger Sabrina"/>
        </authorList>
    </citation>
    <scope>NUCLEOTIDE SEQUENCE [LARGE SCALE GENOMIC DNA]</scope>
    <source>
        <strain evidence="5 6">CBS 412.66</strain>
    </source>
</reference>
<dbReference type="PANTHER" id="PTHR23077:SF27">
    <property type="entry name" value="ATPASE FAMILY GENE 2 PROTEIN HOMOLOG A"/>
    <property type="match status" value="1"/>
</dbReference>
<evidence type="ECO:0000256" key="1">
    <source>
        <dbReference type="ARBA" id="ARBA00022741"/>
    </source>
</evidence>
<feature type="domain" description="AAA+ ATPase" evidence="4">
    <location>
        <begin position="276"/>
        <end position="421"/>
    </location>
</feature>
<dbReference type="SMART" id="SM00382">
    <property type="entry name" value="AAA"/>
    <property type="match status" value="1"/>
</dbReference>
<keyword evidence="2 3" id="KW-0067">ATP-binding</keyword>
<dbReference type="GO" id="GO:0016887">
    <property type="term" value="F:ATP hydrolysis activity"/>
    <property type="evidence" value="ECO:0007669"/>
    <property type="project" value="InterPro"/>
</dbReference>
<protein>
    <recommendedName>
        <fullName evidence="4">AAA+ ATPase domain-containing protein</fullName>
    </recommendedName>
</protein>
<dbReference type="InterPro" id="IPR003593">
    <property type="entry name" value="AAA+_ATPase"/>
</dbReference>
<dbReference type="OrthoDB" id="27435at2759"/>
<evidence type="ECO:0000256" key="2">
    <source>
        <dbReference type="ARBA" id="ARBA00022840"/>
    </source>
</evidence>
<dbReference type="InterPro" id="IPR041569">
    <property type="entry name" value="AAA_lid_3"/>
</dbReference>
<gene>
    <name evidence="5" type="primary">PARPA_02043.1 scaffold 2397</name>
</gene>
<evidence type="ECO:0000313" key="5">
    <source>
        <dbReference type="EMBL" id="CEP08698.1"/>
    </source>
</evidence>
<dbReference type="Gene3D" id="1.10.8.60">
    <property type="match status" value="2"/>
</dbReference>
<dbReference type="Proteomes" id="UP000054107">
    <property type="component" value="Unassembled WGS sequence"/>
</dbReference>
<organism evidence="5 6">
    <name type="scientific">Parasitella parasitica</name>
    <dbReference type="NCBI Taxonomy" id="35722"/>
    <lineage>
        <taxon>Eukaryota</taxon>
        <taxon>Fungi</taxon>
        <taxon>Fungi incertae sedis</taxon>
        <taxon>Mucoromycota</taxon>
        <taxon>Mucoromycotina</taxon>
        <taxon>Mucoromycetes</taxon>
        <taxon>Mucorales</taxon>
        <taxon>Mucorineae</taxon>
        <taxon>Mucoraceae</taxon>
        <taxon>Parasitella</taxon>
    </lineage>
</organism>
<comment type="similarity">
    <text evidence="3">Belongs to the AAA ATPase family.</text>
</comment>
<proteinExistence type="inferred from homology"/>
<dbReference type="SUPFAM" id="SSF52540">
    <property type="entry name" value="P-loop containing nucleoside triphosphate hydrolases"/>
    <property type="match status" value="2"/>
</dbReference>
<dbReference type="FunFam" id="3.40.50.300:FF:001921">
    <property type="entry name" value="AAA ATPase domain-containing protein"/>
    <property type="match status" value="1"/>
</dbReference>
<dbReference type="InterPro" id="IPR027417">
    <property type="entry name" value="P-loop_NTPase"/>
</dbReference>
<dbReference type="GO" id="GO:0005737">
    <property type="term" value="C:cytoplasm"/>
    <property type="evidence" value="ECO:0007669"/>
    <property type="project" value="TreeGrafter"/>
</dbReference>
<dbReference type="PANTHER" id="PTHR23077">
    <property type="entry name" value="AAA-FAMILY ATPASE"/>
    <property type="match status" value="1"/>
</dbReference>
<dbReference type="EMBL" id="LN719964">
    <property type="protein sequence ID" value="CEP08698.1"/>
    <property type="molecule type" value="Genomic_DNA"/>
</dbReference>
<dbReference type="InterPro" id="IPR050168">
    <property type="entry name" value="AAA_ATPase_domain"/>
</dbReference>
<name>A0A0B7N006_9FUNG</name>